<evidence type="ECO:0000313" key="2">
    <source>
        <dbReference type="EMBL" id="GEN30857.1"/>
    </source>
</evidence>
<reference evidence="2 3" key="1">
    <citation type="submission" date="2019-07" db="EMBL/GenBank/DDBJ databases">
        <title>Whole genome shotgun sequence of Cerasibacillus quisquiliarum NBRC 102429.</title>
        <authorList>
            <person name="Hosoyama A."/>
            <person name="Uohara A."/>
            <person name="Ohji S."/>
            <person name="Ichikawa N."/>
        </authorList>
    </citation>
    <scope>NUCLEOTIDE SEQUENCE [LARGE SCALE GENOMIC DNA]</scope>
    <source>
        <strain evidence="2 3">NBRC 102429</strain>
    </source>
</reference>
<evidence type="ECO:0000313" key="3">
    <source>
        <dbReference type="Proteomes" id="UP000321491"/>
    </source>
</evidence>
<name>A0A511UW86_9BACI</name>
<protein>
    <recommendedName>
        <fullName evidence="1">CBS domain-containing protein</fullName>
    </recommendedName>
</protein>
<feature type="domain" description="CBS" evidence="1">
    <location>
        <begin position="32"/>
        <end position="76"/>
    </location>
</feature>
<accession>A0A511UW86</accession>
<sequence length="271" mass="31897">MKRIESSSNKKSPHQSLRSLFLHDIHIDHIAEELVVCQADERTANALHIMDTHDFDCLGVEENGKVIGYIEKHDLSDGICRDKMKSFITTEVVSDSTSLLKTLYLFKETKRIFVLEENRISKLVTHADLQKAPVQLFLFGLVSLTEMYLLQWIKKYLPYEEWKPYLNKSRLREAYRLFNERKKVNEEIQLIDCLQLCDKRDIVLSLKDMYTILPFPSKNKMRDYFRRIESLRNDLAHAQDFIGKFTKEEIIDLVLQTEKVLRILEEELLGG</sequence>
<dbReference type="OrthoDB" id="187317at2"/>
<dbReference type="AlphaFoldDB" id="A0A511UW86"/>
<dbReference type="InterPro" id="IPR000644">
    <property type="entry name" value="CBS_dom"/>
</dbReference>
<dbReference type="SUPFAM" id="SSF54631">
    <property type="entry name" value="CBS-domain pair"/>
    <property type="match status" value="1"/>
</dbReference>
<proteinExistence type="predicted"/>
<dbReference type="Gene3D" id="3.10.580.10">
    <property type="entry name" value="CBS-domain"/>
    <property type="match status" value="1"/>
</dbReference>
<keyword evidence="3" id="KW-1185">Reference proteome</keyword>
<dbReference type="Proteomes" id="UP000321491">
    <property type="component" value="Unassembled WGS sequence"/>
</dbReference>
<comment type="caution">
    <text evidence="2">The sequence shown here is derived from an EMBL/GenBank/DDBJ whole genome shotgun (WGS) entry which is preliminary data.</text>
</comment>
<organism evidence="2 3">
    <name type="scientific">Cerasibacillus quisquiliarum</name>
    <dbReference type="NCBI Taxonomy" id="227865"/>
    <lineage>
        <taxon>Bacteria</taxon>
        <taxon>Bacillati</taxon>
        <taxon>Bacillota</taxon>
        <taxon>Bacilli</taxon>
        <taxon>Bacillales</taxon>
        <taxon>Bacillaceae</taxon>
        <taxon>Cerasibacillus</taxon>
    </lineage>
</organism>
<dbReference type="Pfam" id="PF00571">
    <property type="entry name" value="CBS"/>
    <property type="match status" value="1"/>
</dbReference>
<gene>
    <name evidence="2" type="ORF">CQU01_10950</name>
</gene>
<evidence type="ECO:0000259" key="1">
    <source>
        <dbReference type="Pfam" id="PF00571"/>
    </source>
</evidence>
<dbReference type="InterPro" id="IPR046342">
    <property type="entry name" value="CBS_dom_sf"/>
</dbReference>
<dbReference type="EMBL" id="BJXW01000011">
    <property type="protein sequence ID" value="GEN30857.1"/>
    <property type="molecule type" value="Genomic_DNA"/>
</dbReference>
<dbReference type="RefSeq" id="WP_146936527.1">
    <property type="nucleotide sequence ID" value="NZ_BJXW01000011.1"/>
</dbReference>